<keyword evidence="2" id="KW-1185">Reference proteome</keyword>
<dbReference type="Pfam" id="PF10025">
    <property type="entry name" value="DUF2267"/>
    <property type="match status" value="1"/>
</dbReference>
<dbReference type="EMBL" id="JBHSBN010000022">
    <property type="protein sequence ID" value="MFC4109300.1"/>
    <property type="molecule type" value="Genomic_DNA"/>
</dbReference>
<accession>A0ABV8KT25</accession>
<gene>
    <name evidence="1" type="ORF">ACFOX0_25640</name>
</gene>
<dbReference type="InterPro" id="IPR038282">
    <property type="entry name" value="DUF2267_sf"/>
</dbReference>
<sequence>MDYDTMIDLVARRTDLPSEQAVDLTRVTLEALNERITAGEALDLAAQLPKPLQGLLRPPDETAEAFTADELIRRVGREAGLPGPAAETGVRAVFATLREALPGGGFDELTADLPADFRDLAQPAPVTRQG</sequence>
<evidence type="ECO:0000313" key="1">
    <source>
        <dbReference type="EMBL" id="MFC4109300.1"/>
    </source>
</evidence>
<dbReference type="InterPro" id="IPR018727">
    <property type="entry name" value="DUF2267"/>
</dbReference>
<dbReference type="RefSeq" id="WP_377550514.1">
    <property type="nucleotide sequence ID" value="NZ_JBHSBN010000022.1"/>
</dbReference>
<dbReference type="Gene3D" id="1.10.490.110">
    <property type="entry name" value="Uncharacterized conserved protein DUF2267"/>
    <property type="match status" value="1"/>
</dbReference>
<dbReference type="Proteomes" id="UP001595868">
    <property type="component" value="Unassembled WGS sequence"/>
</dbReference>
<reference evidence="2" key="1">
    <citation type="journal article" date="2019" name="Int. J. Syst. Evol. Microbiol.">
        <title>The Global Catalogue of Microorganisms (GCM) 10K type strain sequencing project: providing services to taxonomists for standard genome sequencing and annotation.</title>
        <authorList>
            <consortium name="The Broad Institute Genomics Platform"/>
            <consortium name="The Broad Institute Genome Sequencing Center for Infectious Disease"/>
            <person name="Wu L."/>
            <person name="Ma J."/>
        </authorList>
    </citation>
    <scope>NUCLEOTIDE SEQUENCE [LARGE SCALE GENOMIC DNA]</scope>
    <source>
        <strain evidence="2">2902at01</strain>
    </source>
</reference>
<name>A0ABV8KT25_9ACTN</name>
<evidence type="ECO:0000313" key="2">
    <source>
        <dbReference type="Proteomes" id="UP001595868"/>
    </source>
</evidence>
<proteinExistence type="predicted"/>
<organism evidence="1 2">
    <name type="scientific">Micromonospora zhanjiangensis</name>
    <dbReference type="NCBI Taxonomy" id="1522057"/>
    <lineage>
        <taxon>Bacteria</taxon>
        <taxon>Bacillati</taxon>
        <taxon>Actinomycetota</taxon>
        <taxon>Actinomycetes</taxon>
        <taxon>Micromonosporales</taxon>
        <taxon>Micromonosporaceae</taxon>
        <taxon>Micromonospora</taxon>
    </lineage>
</organism>
<protein>
    <submittedName>
        <fullName evidence="1">DUF2267 domain-containing protein</fullName>
    </submittedName>
</protein>
<comment type="caution">
    <text evidence="1">The sequence shown here is derived from an EMBL/GenBank/DDBJ whole genome shotgun (WGS) entry which is preliminary data.</text>
</comment>